<dbReference type="InterPro" id="IPR042566">
    <property type="entry name" value="L1_C"/>
</dbReference>
<dbReference type="Ensembl" id="ENSSSCT00030040785.1">
    <property type="protein sequence ID" value="ENSSSCP00030018620.1"/>
    <property type="gene ID" value="ENSSSCG00030029306.1"/>
</dbReference>
<evidence type="ECO:0000259" key="3">
    <source>
        <dbReference type="Pfam" id="PF17490"/>
    </source>
</evidence>
<reference evidence="4" key="1">
    <citation type="submission" date="2025-08" db="UniProtKB">
        <authorList>
            <consortium name="Ensembl"/>
        </authorList>
    </citation>
    <scope>IDENTIFICATION</scope>
</reference>
<evidence type="ECO:0008006" key="6">
    <source>
        <dbReference type="Google" id="ProtNLM"/>
    </source>
</evidence>
<dbReference type="Gene3D" id="3.30.250.20">
    <property type="entry name" value="L1 transposable element, C-terminal domain"/>
    <property type="match status" value="1"/>
</dbReference>
<accession>A0A8D0WB35</accession>
<comment type="similarity">
    <text evidence="1">Belongs to the transposase 22 family.</text>
</comment>
<dbReference type="PANTHER" id="PTHR11505">
    <property type="entry name" value="L1 TRANSPOSABLE ELEMENT-RELATED"/>
    <property type="match status" value="1"/>
</dbReference>
<feature type="domain" description="L1 transposable element dsRBD-like" evidence="3">
    <location>
        <begin position="74"/>
        <end position="136"/>
    </location>
</feature>
<evidence type="ECO:0000259" key="2">
    <source>
        <dbReference type="Pfam" id="PF02994"/>
    </source>
</evidence>
<evidence type="ECO:0000256" key="1">
    <source>
        <dbReference type="ARBA" id="ARBA00061640"/>
    </source>
</evidence>
<dbReference type="InterPro" id="IPR035300">
    <property type="entry name" value="L1_dsRBD"/>
</dbReference>
<feature type="domain" description="L1 transposable element RRM" evidence="2">
    <location>
        <begin position="2"/>
        <end position="70"/>
    </location>
</feature>
<dbReference type="InterPro" id="IPR043636">
    <property type="entry name" value="L1_RRM_dom"/>
</dbReference>
<organism evidence="4 5">
    <name type="scientific">Sus scrofa</name>
    <name type="common">Pig</name>
    <dbReference type="NCBI Taxonomy" id="9823"/>
    <lineage>
        <taxon>Eukaryota</taxon>
        <taxon>Metazoa</taxon>
        <taxon>Chordata</taxon>
        <taxon>Craniata</taxon>
        <taxon>Vertebrata</taxon>
        <taxon>Euteleostomi</taxon>
        <taxon>Mammalia</taxon>
        <taxon>Eutheria</taxon>
        <taxon>Laurasiatheria</taxon>
        <taxon>Artiodactyla</taxon>
        <taxon>Suina</taxon>
        <taxon>Suidae</taxon>
        <taxon>Sus</taxon>
    </lineage>
</organism>
<dbReference type="InterPro" id="IPR004244">
    <property type="entry name" value="Transposase_22"/>
</dbReference>
<dbReference type="Pfam" id="PF17490">
    <property type="entry name" value="Tnp_22_dsRBD"/>
    <property type="match status" value="1"/>
</dbReference>
<dbReference type="AlphaFoldDB" id="A0A8D0WB35"/>
<name>A0A8D0WB35_PIG</name>
<dbReference type="FunFam" id="3.30.70.1820:FF:000002">
    <property type="entry name" value="LINE-1 retrotransposable element ORF1 protein"/>
    <property type="match status" value="1"/>
</dbReference>
<protein>
    <recommendedName>
        <fullName evidence="6">L1 transposable element RRM domain-containing protein</fullName>
    </recommendedName>
</protein>
<dbReference type="Pfam" id="PF02994">
    <property type="entry name" value="Transposase_22"/>
    <property type="match status" value="1"/>
</dbReference>
<sequence length="139" mass="16062">MAENFPNLKETGIKIQKAQMAPNKLNPNRPPQRHIIIKMAKGKEKERILKAAREKQGINYEGTPISLSADFSTETLQARREWQDIFKVLKSKNLQPRTLYPARTSFKIEGEIKNFSNKQKLKEYSNTKPILKEILKGLL</sequence>
<evidence type="ECO:0000313" key="4">
    <source>
        <dbReference type="Ensembl" id="ENSSSCP00030018620.1"/>
    </source>
</evidence>
<dbReference type="Proteomes" id="UP000694570">
    <property type="component" value="Unplaced"/>
</dbReference>
<proteinExistence type="inferred from homology"/>
<evidence type="ECO:0000313" key="5">
    <source>
        <dbReference type="Proteomes" id="UP000694570"/>
    </source>
</evidence>
<dbReference type="Gene3D" id="3.30.70.1820">
    <property type="entry name" value="L1 transposable element, RRM domain"/>
    <property type="match status" value="1"/>
</dbReference>